<proteinExistence type="predicted"/>
<dbReference type="EMBL" id="BRZM01000038">
    <property type="protein sequence ID" value="GLD59668.1"/>
    <property type="molecule type" value="Genomic_DNA"/>
</dbReference>
<feature type="region of interest" description="Disordered" evidence="1">
    <location>
        <begin position="50"/>
        <end position="74"/>
    </location>
</feature>
<dbReference type="Proteomes" id="UP001279410">
    <property type="component" value="Unassembled WGS sequence"/>
</dbReference>
<evidence type="ECO:0000256" key="1">
    <source>
        <dbReference type="SAM" id="MobiDB-lite"/>
    </source>
</evidence>
<evidence type="ECO:0000313" key="2">
    <source>
        <dbReference type="EMBL" id="GLD59668.1"/>
    </source>
</evidence>
<reference evidence="2" key="1">
    <citation type="submission" date="2022-08" db="EMBL/GenBank/DDBJ databases">
        <title>Genome sequencing of akame (Lates japonicus).</title>
        <authorList>
            <person name="Hashiguchi Y."/>
            <person name="Takahashi H."/>
        </authorList>
    </citation>
    <scope>NUCLEOTIDE SEQUENCE</scope>
    <source>
        <strain evidence="2">Kochi</strain>
    </source>
</reference>
<evidence type="ECO:0000313" key="3">
    <source>
        <dbReference type="Proteomes" id="UP001279410"/>
    </source>
</evidence>
<name>A0AAD3MRE2_LATJO</name>
<gene>
    <name evidence="2" type="ORF">AKAME5_001165100</name>
</gene>
<accession>A0AAD3MRE2</accession>
<organism evidence="2 3">
    <name type="scientific">Lates japonicus</name>
    <name type="common">Japanese lates</name>
    <dbReference type="NCBI Taxonomy" id="270547"/>
    <lineage>
        <taxon>Eukaryota</taxon>
        <taxon>Metazoa</taxon>
        <taxon>Chordata</taxon>
        <taxon>Craniata</taxon>
        <taxon>Vertebrata</taxon>
        <taxon>Euteleostomi</taxon>
        <taxon>Actinopterygii</taxon>
        <taxon>Neopterygii</taxon>
        <taxon>Teleostei</taxon>
        <taxon>Neoteleostei</taxon>
        <taxon>Acanthomorphata</taxon>
        <taxon>Carangaria</taxon>
        <taxon>Carangaria incertae sedis</taxon>
        <taxon>Centropomidae</taxon>
        <taxon>Lates</taxon>
    </lineage>
</organism>
<keyword evidence="3" id="KW-1185">Reference proteome</keyword>
<dbReference type="Gene3D" id="3.30.420.150">
    <property type="entry name" value="Exopolyphosphatase. Domain 2"/>
    <property type="match status" value="1"/>
</dbReference>
<protein>
    <submittedName>
        <fullName evidence="2">Ectonucleoside triphosphate diphosphohydrolase 5-like isoform X1</fullName>
    </submittedName>
</protein>
<dbReference type="AlphaFoldDB" id="A0AAD3MRE2"/>
<sequence>MTEYPPISPFLCMDLTYITCLLKDGFGFKESTVLQLTKKVNNVQSKLDSGCHAGPLPQPEDPLKINTADLGGAQ</sequence>
<comment type="caution">
    <text evidence="2">The sequence shown here is derived from an EMBL/GenBank/DDBJ whole genome shotgun (WGS) entry which is preliminary data.</text>
</comment>